<protein>
    <submittedName>
        <fullName evidence="1">Uncharacterized protein</fullName>
    </submittedName>
</protein>
<dbReference type="EMBL" id="JAWJWE010000002">
    <property type="protein sequence ID" value="KAK6642378.1"/>
    <property type="molecule type" value="Genomic_DNA"/>
</dbReference>
<evidence type="ECO:0000313" key="2">
    <source>
        <dbReference type="Proteomes" id="UP001372834"/>
    </source>
</evidence>
<sequence length="88" mass="10554">MLLVLQLIFRYFIKMLLRQFLQTFDWPIDPDAGLRRRKEYEAINGRYGFKHVEKIGLGEDGKEEERRLQQLYRDQIGALSYQPPGHGW</sequence>
<accession>A0AAN8PAS3</accession>
<dbReference type="AlphaFoldDB" id="A0AAN8PAS3"/>
<reference evidence="1 2" key="1">
    <citation type="submission" date="2023-10" db="EMBL/GenBank/DDBJ databases">
        <title>Genomes of two closely related lineages of the louse Polyplax serrata with different host specificities.</title>
        <authorList>
            <person name="Martinu J."/>
            <person name="Tarabai H."/>
            <person name="Stefka J."/>
            <person name="Hypsa V."/>
        </authorList>
    </citation>
    <scope>NUCLEOTIDE SEQUENCE [LARGE SCALE GENOMIC DNA]</scope>
    <source>
        <strain evidence="1">HR10_N</strain>
    </source>
</reference>
<organism evidence="1 2">
    <name type="scientific">Polyplax serrata</name>
    <name type="common">Common mouse louse</name>
    <dbReference type="NCBI Taxonomy" id="468196"/>
    <lineage>
        <taxon>Eukaryota</taxon>
        <taxon>Metazoa</taxon>
        <taxon>Ecdysozoa</taxon>
        <taxon>Arthropoda</taxon>
        <taxon>Hexapoda</taxon>
        <taxon>Insecta</taxon>
        <taxon>Pterygota</taxon>
        <taxon>Neoptera</taxon>
        <taxon>Paraneoptera</taxon>
        <taxon>Psocodea</taxon>
        <taxon>Troctomorpha</taxon>
        <taxon>Phthiraptera</taxon>
        <taxon>Anoplura</taxon>
        <taxon>Polyplacidae</taxon>
        <taxon>Polyplax</taxon>
    </lineage>
</organism>
<proteinExistence type="predicted"/>
<gene>
    <name evidence="1" type="ORF">RUM43_003879</name>
</gene>
<comment type="caution">
    <text evidence="1">The sequence shown here is derived from an EMBL/GenBank/DDBJ whole genome shotgun (WGS) entry which is preliminary data.</text>
</comment>
<dbReference type="Proteomes" id="UP001372834">
    <property type="component" value="Unassembled WGS sequence"/>
</dbReference>
<evidence type="ECO:0000313" key="1">
    <source>
        <dbReference type="EMBL" id="KAK6642378.1"/>
    </source>
</evidence>
<name>A0AAN8PAS3_POLSC</name>